<gene>
    <name evidence="1" type="ORF">UFOPK2044_00620</name>
</gene>
<protein>
    <submittedName>
        <fullName evidence="1">Unannotated protein</fullName>
    </submittedName>
</protein>
<name>A0A6J6JDD7_9ZZZZ</name>
<proteinExistence type="predicted"/>
<organism evidence="1">
    <name type="scientific">freshwater metagenome</name>
    <dbReference type="NCBI Taxonomy" id="449393"/>
    <lineage>
        <taxon>unclassified sequences</taxon>
        <taxon>metagenomes</taxon>
        <taxon>ecological metagenomes</taxon>
    </lineage>
</organism>
<reference evidence="1" key="1">
    <citation type="submission" date="2020-05" db="EMBL/GenBank/DDBJ databases">
        <authorList>
            <person name="Chiriac C."/>
            <person name="Salcher M."/>
            <person name="Ghai R."/>
            <person name="Kavagutti S V."/>
        </authorList>
    </citation>
    <scope>NUCLEOTIDE SEQUENCE</scope>
</reference>
<sequence length="87" mass="9109">MPSLAISAAASLLGITLSEVEVLSSVEDSARQRSEPAVLSRFAMPSVLSATNCVPVSSISRLWCPAAPIQALTSDSRPVEIKEPFAP</sequence>
<dbReference type="AlphaFoldDB" id="A0A6J6JDD7"/>
<accession>A0A6J6JDD7</accession>
<dbReference type="EMBL" id="CAEZVO010000078">
    <property type="protein sequence ID" value="CAB4635147.1"/>
    <property type="molecule type" value="Genomic_DNA"/>
</dbReference>
<evidence type="ECO:0000313" key="1">
    <source>
        <dbReference type="EMBL" id="CAB4635147.1"/>
    </source>
</evidence>